<feature type="region of interest" description="Disordered" evidence="2">
    <location>
        <begin position="219"/>
        <end position="244"/>
    </location>
</feature>
<dbReference type="OrthoDB" id="9941526at2759"/>
<reference evidence="4" key="1">
    <citation type="submission" date="2025-05" db="UniProtKB">
        <authorList>
            <consortium name="RefSeq"/>
        </authorList>
    </citation>
    <scope>NUCLEOTIDE SEQUENCE [LARGE SCALE GENOMIC DNA]</scope>
</reference>
<name>A0A6J0U1U2_9SAUR</name>
<feature type="domain" description="RRM" evidence="3">
    <location>
        <begin position="819"/>
        <end position="893"/>
    </location>
</feature>
<dbReference type="CTD" id="375316"/>
<dbReference type="InParanoid" id="A0A6J0U1U2"/>
<feature type="compositionally biased region" description="Polar residues" evidence="2">
    <location>
        <begin position="976"/>
        <end position="1000"/>
    </location>
</feature>
<feature type="compositionally biased region" description="Low complexity" evidence="2">
    <location>
        <begin position="957"/>
        <end position="970"/>
    </location>
</feature>
<dbReference type="PROSITE" id="PS50102">
    <property type="entry name" value="RRM"/>
    <property type="match status" value="1"/>
</dbReference>
<dbReference type="KEGG" id="pvt:110081900"/>
<accession>A0A6J0U1U2</accession>
<dbReference type="RefSeq" id="XP_020654696.2">
    <property type="nucleotide sequence ID" value="XM_020799037.2"/>
</dbReference>
<evidence type="ECO:0000313" key="4">
    <source>
        <dbReference type="Proteomes" id="UP001652642"/>
    </source>
</evidence>
<gene>
    <name evidence="5" type="primary">RBM44</name>
</gene>
<proteinExistence type="predicted"/>
<dbReference type="AlphaFoldDB" id="A0A6J0U1U2"/>
<dbReference type="GO" id="GO:0003723">
    <property type="term" value="F:RNA binding"/>
    <property type="evidence" value="ECO:0007669"/>
    <property type="project" value="UniProtKB-UniRule"/>
</dbReference>
<dbReference type="InterPro" id="IPR012677">
    <property type="entry name" value="Nucleotide-bd_a/b_plait_sf"/>
</dbReference>
<keyword evidence="4" id="KW-1185">Reference proteome</keyword>
<dbReference type="Gene3D" id="3.30.70.330">
    <property type="match status" value="1"/>
</dbReference>
<dbReference type="SMART" id="SM00360">
    <property type="entry name" value="RRM"/>
    <property type="match status" value="1"/>
</dbReference>
<dbReference type="SUPFAM" id="SSF54928">
    <property type="entry name" value="RNA-binding domain, RBD"/>
    <property type="match status" value="1"/>
</dbReference>
<dbReference type="Proteomes" id="UP001652642">
    <property type="component" value="Chromosome 1"/>
</dbReference>
<feature type="region of interest" description="Disordered" evidence="2">
    <location>
        <begin position="938"/>
        <end position="1003"/>
    </location>
</feature>
<dbReference type="Pfam" id="PF00076">
    <property type="entry name" value="RRM_1"/>
    <property type="match status" value="1"/>
</dbReference>
<dbReference type="InterPro" id="IPR000504">
    <property type="entry name" value="RRM_dom"/>
</dbReference>
<organism evidence="4 5">
    <name type="scientific">Pogona vitticeps</name>
    <name type="common">central bearded dragon</name>
    <dbReference type="NCBI Taxonomy" id="103695"/>
    <lineage>
        <taxon>Eukaryota</taxon>
        <taxon>Metazoa</taxon>
        <taxon>Chordata</taxon>
        <taxon>Craniata</taxon>
        <taxon>Vertebrata</taxon>
        <taxon>Euteleostomi</taxon>
        <taxon>Lepidosauria</taxon>
        <taxon>Squamata</taxon>
        <taxon>Bifurcata</taxon>
        <taxon>Unidentata</taxon>
        <taxon>Episquamata</taxon>
        <taxon>Toxicofera</taxon>
        <taxon>Iguania</taxon>
        <taxon>Acrodonta</taxon>
        <taxon>Agamidae</taxon>
        <taxon>Amphibolurinae</taxon>
        <taxon>Pogona</taxon>
    </lineage>
</organism>
<dbReference type="InterPro" id="IPR035979">
    <property type="entry name" value="RBD_domain_sf"/>
</dbReference>
<dbReference type="GeneID" id="110081900"/>
<sequence length="1114" mass="124517">MPQGIIIDIFLTHLKYVMLPYLNKHTHPEFSSWPCFQRNYSSYEPVIYSVVPFYFHPSVYLSTPEMYNLGATTLSPVAFNQHQTERSCKSYYRYTPAEMNDCKIEVLEKTSTVHSFSGQKAMIRSCGLSSSSSEKSRFSDDAVQLIASNDHSDAKIMEQRKSSAERDYYKSTVLNASHKQGCCEKNEINNISGEFNARTSCSVLSQSSYLSALDLNLTKENMSSPPGEELEPAEKEQKKGSILPKDAAEEDVVILYTDADFSQFNDSEADEYKYSDLDNDSQLEYHSAEEEGCVCHGSSYKQETKTLETFQNKKLANEDKLTGGQQYFNKLENESSNSGSNTFGYYFSKIPELPHVFQDGKCSASNHLSSDDQGRDETIGTFYTVVSEDSFIAEDNKGKNPESFSTSKTVIDEKVIANCLTDTTQTSVTAANRELCKQTDYSHIAVFQKTGNSHLLLEETAFFPPPHTFGGDPEVSANVIVASAKERSTYKSCGHCGKCKENFPNSELKCITYLDNTASKNQSTVNQAVDASSDFRACFTTSRATNVNVPVISRGQNTMITMMSKCRPKEWLTKNYRSVACNTDWSCVSGNVDMIDKEWLTKNYRSVASNTDWSHASGNVDMIDSQIAFENYTAKYGWQLKNKDLLESRNSTSKDFSEIPESMMQLSQEIASHAPNCCKEIWQRAIQAEMQLLKMRYQLHHQHFWQNCNSVTEEKEHLNSSPWTGNLMSLMSWPQNVETSSHPLVTHALNENSCPQLCLSNTNSEERGTSLVENRPSHTQDITEEWFDATENPAVTDSSLSRIETQNTEDSKKTSKNIFCIHVDNLNPLVSEVDLWLCFQKYNVSKISICDYPDNNRYASLSFKTASDAKLAVKEMNEKEIRGKAIKVRHVKIIQENRASNCQKQEFEKQGLHSSSKKDTECGKNGSVVLKVLHSASGDPKVSAGGTLLTSKRPDVSKSSFKSSLPPSTSVPRPISASSKSTHCTSAPSKVPTPDNQSSKPVLGNTCFEIDQEDIGEGLLLLGSVQSTPNPSSTFVPPNTLNLRSFSKIVKKLEELHPEFNRDSILNALVEIKENEGLLSGLPLSAIVQMTSSLLNKKFKSKCNEKQGNNLKNK</sequence>
<evidence type="ECO:0000256" key="2">
    <source>
        <dbReference type="SAM" id="MobiDB-lite"/>
    </source>
</evidence>
<evidence type="ECO:0000256" key="1">
    <source>
        <dbReference type="PROSITE-ProRule" id="PRU00176"/>
    </source>
</evidence>
<protein>
    <submittedName>
        <fullName evidence="5">RNA-binding protein 44 isoform X1</fullName>
    </submittedName>
</protein>
<keyword evidence="1" id="KW-0694">RNA-binding</keyword>
<evidence type="ECO:0000259" key="3">
    <source>
        <dbReference type="PROSITE" id="PS50102"/>
    </source>
</evidence>
<reference evidence="5" key="2">
    <citation type="submission" date="2025-08" db="UniProtKB">
        <authorList>
            <consortium name="RefSeq"/>
        </authorList>
    </citation>
    <scope>IDENTIFICATION</scope>
</reference>
<evidence type="ECO:0000313" key="5">
    <source>
        <dbReference type="RefSeq" id="XP_020654696.2"/>
    </source>
</evidence>